<accession>A0A6S6SFH5</accession>
<dbReference type="GO" id="GO:0050660">
    <property type="term" value="F:flavin adenine dinucleotide binding"/>
    <property type="evidence" value="ECO:0007669"/>
    <property type="project" value="InterPro"/>
</dbReference>
<evidence type="ECO:0000256" key="2">
    <source>
        <dbReference type="ARBA" id="ARBA00002790"/>
    </source>
</evidence>
<dbReference type="CDD" id="cd02801">
    <property type="entry name" value="DUS_like_FMN"/>
    <property type="match status" value="1"/>
</dbReference>
<evidence type="ECO:0000313" key="16">
    <source>
        <dbReference type="EMBL" id="CAA6803579.1"/>
    </source>
</evidence>
<evidence type="ECO:0000256" key="5">
    <source>
        <dbReference type="ARBA" id="ARBA00022643"/>
    </source>
</evidence>
<protein>
    <recommendedName>
        <fullName evidence="12">tRNA-dihydrouridine synthase</fullName>
        <ecNumber evidence="12">1.3.1.-</ecNumber>
    </recommendedName>
</protein>
<evidence type="ECO:0000256" key="3">
    <source>
        <dbReference type="ARBA" id="ARBA00022555"/>
    </source>
</evidence>
<dbReference type="InterPro" id="IPR004652">
    <property type="entry name" value="DusB-like"/>
</dbReference>
<dbReference type="PROSITE" id="PS01136">
    <property type="entry name" value="UPF0034"/>
    <property type="match status" value="1"/>
</dbReference>
<dbReference type="Pfam" id="PF01207">
    <property type="entry name" value="Dus"/>
    <property type="match status" value="1"/>
</dbReference>
<keyword evidence="5 12" id="KW-0288">FMN</keyword>
<keyword evidence="6 12" id="KW-0819">tRNA processing</keyword>
<dbReference type="PIRSF" id="PIRSF006621">
    <property type="entry name" value="Dus"/>
    <property type="match status" value="1"/>
</dbReference>
<evidence type="ECO:0000259" key="15">
    <source>
        <dbReference type="Pfam" id="PF01207"/>
    </source>
</evidence>
<feature type="binding site" evidence="14">
    <location>
        <begin position="223"/>
        <end position="224"/>
    </location>
    <ligand>
        <name>FMN</name>
        <dbReference type="ChEBI" id="CHEBI:58210"/>
    </ligand>
</feature>
<dbReference type="GO" id="GO:0017150">
    <property type="term" value="F:tRNA dihydrouridine synthase activity"/>
    <property type="evidence" value="ECO:0007669"/>
    <property type="project" value="InterPro"/>
</dbReference>
<evidence type="ECO:0000256" key="8">
    <source>
        <dbReference type="ARBA" id="ARBA00022884"/>
    </source>
</evidence>
<dbReference type="AlphaFoldDB" id="A0A6S6SFH5"/>
<feature type="active site" description="Proton donor" evidence="13">
    <location>
        <position position="100"/>
    </location>
</feature>
<dbReference type="PANTHER" id="PTHR45846:SF1">
    <property type="entry name" value="TRNA-DIHYDROURIDINE(47) SYNTHASE [NAD(P)(+)]-LIKE"/>
    <property type="match status" value="1"/>
</dbReference>
<reference evidence="16" key="1">
    <citation type="submission" date="2020-01" db="EMBL/GenBank/DDBJ databases">
        <authorList>
            <person name="Meier V. D."/>
            <person name="Meier V D."/>
        </authorList>
    </citation>
    <scope>NUCLEOTIDE SEQUENCE</scope>
    <source>
        <strain evidence="16">HLG_WM_MAG_12</strain>
    </source>
</reference>
<comment type="function">
    <text evidence="2 12">Catalyzes the synthesis of 5,6-dihydrouridine (D), a modified base found in the D-loop of most tRNAs, via the reduction of the C5-C6 double bond in target uridines.</text>
</comment>
<evidence type="ECO:0000256" key="1">
    <source>
        <dbReference type="ARBA" id="ARBA00001917"/>
    </source>
</evidence>
<feature type="binding site" evidence="14">
    <location>
        <position position="168"/>
    </location>
    <ligand>
        <name>FMN</name>
        <dbReference type="ChEBI" id="CHEBI:58210"/>
    </ligand>
</feature>
<evidence type="ECO:0000256" key="10">
    <source>
        <dbReference type="ARBA" id="ARBA00048205"/>
    </source>
</evidence>
<evidence type="ECO:0000256" key="12">
    <source>
        <dbReference type="PIRNR" id="PIRNR006621"/>
    </source>
</evidence>
<comment type="catalytic activity">
    <reaction evidence="10">
        <text>a 5,6-dihydrouridine in tRNA + NADP(+) = a uridine in tRNA + NADPH + H(+)</text>
        <dbReference type="Rhea" id="RHEA:23624"/>
        <dbReference type="Rhea" id="RHEA-COMP:13339"/>
        <dbReference type="Rhea" id="RHEA-COMP:13887"/>
        <dbReference type="ChEBI" id="CHEBI:15378"/>
        <dbReference type="ChEBI" id="CHEBI:57783"/>
        <dbReference type="ChEBI" id="CHEBI:58349"/>
        <dbReference type="ChEBI" id="CHEBI:65315"/>
        <dbReference type="ChEBI" id="CHEBI:74443"/>
    </reaction>
</comment>
<evidence type="ECO:0000256" key="14">
    <source>
        <dbReference type="PIRSR" id="PIRSR006621-2"/>
    </source>
</evidence>
<keyword evidence="7" id="KW-0521">NADP</keyword>
<dbReference type="NCBIfam" id="TIGR00737">
    <property type="entry name" value="nifR3_yhdG"/>
    <property type="match status" value="1"/>
</dbReference>
<dbReference type="Gene3D" id="3.20.20.70">
    <property type="entry name" value="Aldolase class I"/>
    <property type="match status" value="1"/>
</dbReference>
<dbReference type="InterPro" id="IPR001269">
    <property type="entry name" value="DUS_fam"/>
</dbReference>
<dbReference type="InterPro" id="IPR024036">
    <property type="entry name" value="tRNA-dHydroUridine_Synthase_C"/>
</dbReference>
<feature type="domain" description="DUS-like FMN-binding" evidence="15">
    <location>
        <begin position="13"/>
        <end position="305"/>
    </location>
</feature>
<keyword evidence="9 12" id="KW-0560">Oxidoreductase</keyword>
<feature type="binding site" evidence="14">
    <location>
        <position position="140"/>
    </location>
    <ligand>
        <name>FMN</name>
        <dbReference type="ChEBI" id="CHEBI:58210"/>
    </ligand>
</feature>
<sequence>MGTIKSFDNLVVLAPLAGFTDLPFRSVAKKFGVDLTYSEMINSNALVHHSKKTFHMIEKAPNETPYIVQIAGNEPEIVKKAVLILNEIDGIDGIDLNCGCPVKKIIKTGSGSALLDDLDQFKRVIETIKEYSNKEYTSVKVRLGFKEKNHVNIAKAVESAGADFMAIHGRTAAQMYKGNADWDAIKEAKAAISIPLFANGDITDYDTAKHVKEHTKADGIMIGRGAIGNPWIFYQIKNSLGVTPKDKIKEIVLEHFHSIIEFYGEDTGIRTFRKHLHTYSKGQTDSSEFRDKVNTIISANEMEQTIINFF</sequence>
<keyword evidence="8" id="KW-0694">RNA-binding</keyword>
<dbReference type="InterPro" id="IPR013785">
    <property type="entry name" value="Aldolase_TIM"/>
</dbReference>
<keyword evidence="14" id="KW-0547">Nucleotide-binding</keyword>
<evidence type="ECO:0000256" key="6">
    <source>
        <dbReference type="ARBA" id="ARBA00022694"/>
    </source>
</evidence>
<dbReference type="SUPFAM" id="SSF51395">
    <property type="entry name" value="FMN-linked oxidoreductases"/>
    <property type="match status" value="1"/>
</dbReference>
<dbReference type="PANTHER" id="PTHR45846">
    <property type="entry name" value="TRNA-DIHYDROURIDINE(47) SYNTHASE [NAD(P)(+)]-LIKE"/>
    <property type="match status" value="1"/>
</dbReference>
<name>A0A6S6SFH5_9BACT</name>
<dbReference type="GO" id="GO:0000049">
    <property type="term" value="F:tRNA binding"/>
    <property type="evidence" value="ECO:0007669"/>
    <property type="project" value="UniProtKB-KW"/>
</dbReference>
<evidence type="ECO:0000256" key="13">
    <source>
        <dbReference type="PIRSR" id="PIRSR006621-1"/>
    </source>
</evidence>
<comment type="catalytic activity">
    <reaction evidence="11">
        <text>a 5,6-dihydrouridine in tRNA + NAD(+) = a uridine in tRNA + NADH + H(+)</text>
        <dbReference type="Rhea" id="RHEA:54452"/>
        <dbReference type="Rhea" id="RHEA-COMP:13339"/>
        <dbReference type="Rhea" id="RHEA-COMP:13887"/>
        <dbReference type="ChEBI" id="CHEBI:15378"/>
        <dbReference type="ChEBI" id="CHEBI:57540"/>
        <dbReference type="ChEBI" id="CHEBI:57945"/>
        <dbReference type="ChEBI" id="CHEBI:65315"/>
        <dbReference type="ChEBI" id="CHEBI:74443"/>
    </reaction>
</comment>
<evidence type="ECO:0000256" key="4">
    <source>
        <dbReference type="ARBA" id="ARBA00022630"/>
    </source>
</evidence>
<proteinExistence type="inferred from homology"/>
<feature type="binding site" evidence="14">
    <location>
        <position position="69"/>
    </location>
    <ligand>
        <name>FMN</name>
        <dbReference type="ChEBI" id="CHEBI:58210"/>
    </ligand>
</feature>
<dbReference type="InterPro" id="IPR035587">
    <property type="entry name" value="DUS-like_FMN-bd"/>
</dbReference>
<dbReference type="EC" id="1.3.1.-" evidence="12"/>
<gene>
    <name evidence="16" type="ORF">HELGO_WM2684</name>
</gene>
<evidence type="ECO:0000256" key="9">
    <source>
        <dbReference type="ARBA" id="ARBA00023002"/>
    </source>
</evidence>
<dbReference type="InterPro" id="IPR018517">
    <property type="entry name" value="tRNA_hU_synthase_CS"/>
</dbReference>
<keyword evidence="3" id="KW-0820">tRNA-binding</keyword>
<evidence type="ECO:0000256" key="7">
    <source>
        <dbReference type="ARBA" id="ARBA00022857"/>
    </source>
</evidence>
<keyword evidence="4 12" id="KW-0285">Flavoprotein</keyword>
<dbReference type="Gene3D" id="1.10.1200.80">
    <property type="entry name" value="Putative flavin oxidoreducatase, domain 2"/>
    <property type="match status" value="1"/>
</dbReference>
<comment type="cofactor">
    <cofactor evidence="1 12 14">
        <name>FMN</name>
        <dbReference type="ChEBI" id="CHEBI:58210"/>
    </cofactor>
</comment>
<dbReference type="EMBL" id="CACVAW010000010">
    <property type="protein sequence ID" value="CAA6803579.1"/>
    <property type="molecule type" value="Genomic_DNA"/>
</dbReference>
<evidence type="ECO:0000256" key="11">
    <source>
        <dbReference type="ARBA" id="ARBA00048802"/>
    </source>
</evidence>
<organism evidence="16">
    <name type="scientific">uncultured Campylobacterales bacterium</name>
    <dbReference type="NCBI Taxonomy" id="352960"/>
    <lineage>
        <taxon>Bacteria</taxon>
        <taxon>Pseudomonadati</taxon>
        <taxon>Campylobacterota</taxon>
        <taxon>Epsilonproteobacteria</taxon>
        <taxon>Campylobacterales</taxon>
        <taxon>environmental samples</taxon>
    </lineage>
</organism>
<comment type="similarity">
    <text evidence="12">Belongs to the dus family.</text>
</comment>